<feature type="domain" description="Endonuclease/exonuclease/phosphatase" evidence="2">
    <location>
        <begin position="472"/>
        <end position="687"/>
    </location>
</feature>
<reference evidence="3 4" key="1">
    <citation type="submission" date="2018-03" db="EMBL/GenBank/DDBJ databases">
        <title>Defining the species Micromonospora saelicesensis and Micromonospora noduli under the framework of genomics.</title>
        <authorList>
            <person name="Riesco R."/>
            <person name="Trujillo M.E."/>
        </authorList>
    </citation>
    <scope>NUCLEOTIDE SEQUENCE [LARGE SCALE GENOMIC DNA]</scope>
    <source>
        <strain evidence="3 4">MED15</strain>
    </source>
</reference>
<comment type="caution">
    <text evidence="3">The sequence shown here is derived from an EMBL/GenBank/DDBJ whole genome shotgun (WGS) entry which is preliminary data.</text>
</comment>
<dbReference type="InterPro" id="IPR036691">
    <property type="entry name" value="Endo/exonu/phosph_ase_sf"/>
</dbReference>
<dbReference type="PANTHER" id="PTHR14859:SF1">
    <property type="entry name" value="PGAP2-INTERACTING PROTEIN"/>
    <property type="match status" value="1"/>
</dbReference>
<feature type="transmembrane region" description="Helical" evidence="1">
    <location>
        <begin position="333"/>
        <end position="351"/>
    </location>
</feature>
<dbReference type="Proteomes" id="UP000249045">
    <property type="component" value="Unassembled WGS sequence"/>
</dbReference>
<evidence type="ECO:0000313" key="3">
    <source>
        <dbReference type="EMBL" id="RAO18110.1"/>
    </source>
</evidence>
<evidence type="ECO:0000313" key="4">
    <source>
        <dbReference type="Proteomes" id="UP000249045"/>
    </source>
</evidence>
<dbReference type="Pfam" id="PF03372">
    <property type="entry name" value="Exo_endo_phos"/>
    <property type="match status" value="1"/>
</dbReference>
<feature type="transmembrane region" description="Helical" evidence="1">
    <location>
        <begin position="114"/>
        <end position="133"/>
    </location>
</feature>
<feature type="transmembrane region" description="Helical" evidence="1">
    <location>
        <begin position="401"/>
        <end position="421"/>
    </location>
</feature>
<feature type="transmembrane region" description="Helical" evidence="1">
    <location>
        <begin position="284"/>
        <end position="303"/>
    </location>
</feature>
<feature type="transmembrane region" description="Helical" evidence="1">
    <location>
        <begin position="88"/>
        <end position="107"/>
    </location>
</feature>
<dbReference type="RefSeq" id="WP_244220482.1">
    <property type="nucleotide sequence ID" value="NZ_PYAC01000012.1"/>
</dbReference>
<protein>
    <recommendedName>
        <fullName evidence="2">Endonuclease/exonuclease/phosphatase domain-containing protein</fullName>
    </recommendedName>
</protein>
<feature type="transmembrane region" description="Helical" evidence="1">
    <location>
        <begin position="56"/>
        <end position="82"/>
    </location>
</feature>
<keyword evidence="4" id="KW-1185">Reference proteome</keyword>
<dbReference type="SUPFAM" id="SSF56219">
    <property type="entry name" value="DNase I-like"/>
    <property type="match status" value="1"/>
</dbReference>
<keyword evidence="1" id="KW-0812">Transmembrane</keyword>
<feature type="transmembrane region" description="Helical" evidence="1">
    <location>
        <begin position="310"/>
        <end position="327"/>
    </location>
</feature>
<feature type="transmembrane region" description="Helical" evidence="1">
    <location>
        <begin position="245"/>
        <end position="264"/>
    </location>
</feature>
<evidence type="ECO:0000259" key="2">
    <source>
        <dbReference type="Pfam" id="PF03372"/>
    </source>
</evidence>
<accession>A0ABX9D2K3</accession>
<feature type="transmembrane region" description="Helical" evidence="1">
    <location>
        <begin position="139"/>
        <end position="158"/>
    </location>
</feature>
<dbReference type="PANTHER" id="PTHR14859">
    <property type="entry name" value="CALCOFLUOR WHITE HYPERSENSITIVE PROTEIN PRECURSOR"/>
    <property type="match status" value="1"/>
</dbReference>
<dbReference type="InterPro" id="IPR051916">
    <property type="entry name" value="GPI-anchor_lipid_remodeler"/>
</dbReference>
<name>A0ABX9D2K3_9ACTN</name>
<feature type="transmembrane region" description="Helical" evidence="1">
    <location>
        <begin position="377"/>
        <end position="395"/>
    </location>
</feature>
<sequence>MGGRPFGVPDGFSAYGEPLTGLARLAQNRRAGHPWAGPSTGNGAPVRYRQLTTGTLALGVLLLIDVLRVWLPGIITIFGQAASTPAELMGAFALGWFVLAMGAPAVVRRVGARPVTVVAAVALAVARLALTAAPGGRTQLWLATAGLLAGLVWLVGVAADTDRPVPGLALGFAVNAAVHAVLDTVDLVWRGDWVAWLLSAVAVVVFLAGTAQAGQRGGAGNALAGPADAPVGPADATAGPGGGRAWLLAGPALLLAGMVALSPALARTGMSYLVAGDGVARSPLFGLAPVPVAVAGFLCAALTRPPSGWGRAYGPVALLGGAVLFALDRGDLLLPAILLAAVGLGACLALTDDTSQPAIDTASAGTAGGTSASRRGYAVAAGMLVFALGAVGYYSAYDLGYPNAAVPVVVAVLIAAMAFTARPVVHRLPGPFPPLRAAAAVTALALLAPVLADEVPVASNRDGPPERLTVVAYNIRMGFGLDGRFDLNGLAQVVDRQRPDVVLLSEVDRAWLLNGGHDTLDLLSDRLGMPYVFGPAADPVWGDAVLSRWPVRDPRTLPLAAVGAPTGAQALAVTLDLGDGVRTAVVSTHLQPPPGKGPVVQARAVADFATRYAAGRPLVVGGDLNTEPGDEAFAEFTKAGLVDALAAARPLATSPADDPRQQIDHIFVSPGLTPGDPVAPHSTASDHLPVAVTVTLPPR</sequence>
<feature type="transmembrane region" description="Helical" evidence="1">
    <location>
        <begin position="194"/>
        <end position="211"/>
    </location>
</feature>
<evidence type="ECO:0000256" key="1">
    <source>
        <dbReference type="SAM" id="Phobius"/>
    </source>
</evidence>
<organism evidence="3 4">
    <name type="scientific">Micromonospora noduli</name>
    <dbReference type="NCBI Taxonomy" id="709876"/>
    <lineage>
        <taxon>Bacteria</taxon>
        <taxon>Bacillati</taxon>
        <taxon>Actinomycetota</taxon>
        <taxon>Actinomycetes</taxon>
        <taxon>Micromonosporales</taxon>
        <taxon>Micromonosporaceae</taxon>
        <taxon>Micromonospora</taxon>
    </lineage>
</organism>
<keyword evidence="1" id="KW-0472">Membrane</keyword>
<dbReference type="InterPro" id="IPR005135">
    <property type="entry name" value="Endo/exonuclease/phosphatase"/>
</dbReference>
<dbReference type="Gene3D" id="3.60.10.10">
    <property type="entry name" value="Endonuclease/exonuclease/phosphatase"/>
    <property type="match status" value="1"/>
</dbReference>
<dbReference type="EMBL" id="PYAC01000012">
    <property type="protein sequence ID" value="RAO18110.1"/>
    <property type="molecule type" value="Genomic_DNA"/>
</dbReference>
<gene>
    <name evidence="3" type="ORF">MED15_03460</name>
</gene>
<proteinExistence type="predicted"/>
<keyword evidence="1" id="KW-1133">Transmembrane helix</keyword>